<dbReference type="GO" id="GO:0005524">
    <property type="term" value="F:ATP binding"/>
    <property type="evidence" value="ECO:0007669"/>
    <property type="project" value="InterPro"/>
</dbReference>
<sequence length="694" mass="79795">MAEKFSHLISPKLSSYQIRISDFEKNKKLGKGSYGQVDLVTNVNTGECFAMKIIEFENFSDDDVQSFAREVEIMAEASHPAVLKLKGFSLPNRKRQYATILTPFMSNGSLEHILYHERKNDSSITKYWDLTQKLSVILGVAAGMQYLHHVNVIHRDLKPGNILLNEYFEPTIGDFGFSKFTATKKTTKMSMTGGTPLYMAPELYDNYKYGYKVDVYAFGMIVYEVLTGIEPFHEISNPNSIPLKVCNGVRPDIPSFIPKSFRSLIRQCWAHSPEDRPTFDEIVEHLLKIDMTSFPGVDETVIRRYKEKVLSQPYVFSTINQLSSETRVLKKKVDSLEQIVMKLVQENEYMRAILYNRAPSVAQYNTGNVYSTREYDEHAVLSKELTVKFDSTHGIIDLLKNHQTSSFEKVVIASQSSGDIYQIINPDSSDRYTSSSDGNSWIQFFFPEPIKLQGIKLTSSRNHFIKAWQFVCVDQNGQKTVVYENDEEIKLNESLAELIVQFPPVTGSIFRLVQTGPAWDGENAISLKNVEFKAKGSKYHPGVFASMLEESDGSPHRAKVVISSNDFDFETYHMLNTENCIQTYSKPSPSWFQVEFAKGRLRIYGYRIKRNEQMMLRGWSLRATNDEDDPIDQWEQIHSVVEAKEGDLNIVSVFKCKSKMYFKYFRVVQERPCWDDSNALEFCHFDMFGHYKED</sequence>
<dbReference type="PANTHER" id="PTHR44329">
    <property type="entry name" value="SERINE/THREONINE-PROTEIN KINASE TNNI3K-RELATED"/>
    <property type="match status" value="1"/>
</dbReference>
<evidence type="ECO:0000259" key="2">
    <source>
        <dbReference type="PROSITE" id="PS50011"/>
    </source>
</evidence>
<organism evidence="3 4">
    <name type="scientific">Tritrichomonas foetus</name>
    <dbReference type="NCBI Taxonomy" id="1144522"/>
    <lineage>
        <taxon>Eukaryota</taxon>
        <taxon>Metamonada</taxon>
        <taxon>Parabasalia</taxon>
        <taxon>Tritrichomonadida</taxon>
        <taxon>Tritrichomonadidae</taxon>
        <taxon>Tritrichomonas</taxon>
    </lineage>
</organism>
<dbReference type="PROSITE" id="PS50011">
    <property type="entry name" value="PROTEIN_KINASE_DOM"/>
    <property type="match status" value="1"/>
</dbReference>
<dbReference type="VEuPathDB" id="TrichDB:TRFO_26388"/>
<dbReference type="OrthoDB" id="26722at2759"/>
<dbReference type="GeneID" id="94839621"/>
<dbReference type="InterPro" id="IPR051681">
    <property type="entry name" value="Ser/Thr_Kinases-Pseudokinases"/>
</dbReference>
<name>A0A1J4K7X5_9EUKA</name>
<dbReference type="SMART" id="SM00220">
    <property type="entry name" value="S_TKc"/>
    <property type="match status" value="1"/>
</dbReference>
<dbReference type="PROSITE" id="PS00108">
    <property type="entry name" value="PROTEIN_KINASE_ST"/>
    <property type="match status" value="1"/>
</dbReference>
<dbReference type="Pfam" id="PF00069">
    <property type="entry name" value="Pkinase"/>
    <property type="match status" value="1"/>
</dbReference>
<reference evidence="3" key="1">
    <citation type="submission" date="2016-10" db="EMBL/GenBank/DDBJ databases">
        <authorList>
            <person name="Benchimol M."/>
            <person name="Almeida L.G."/>
            <person name="Vasconcelos A.T."/>
            <person name="Perreira-Neves A."/>
            <person name="Rosa I.A."/>
            <person name="Tasca T."/>
            <person name="Bogo M.R."/>
            <person name="de Souza W."/>
        </authorList>
    </citation>
    <scope>NUCLEOTIDE SEQUENCE [LARGE SCALE GENOMIC DNA]</scope>
    <source>
        <strain evidence="3">K</strain>
    </source>
</reference>
<evidence type="ECO:0000256" key="1">
    <source>
        <dbReference type="ARBA" id="ARBA00023170"/>
    </source>
</evidence>
<dbReference type="Proteomes" id="UP000179807">
    <property type="component" value="Unassembled WGS sequence"/>
</dbReference>
<dbReference type="InterPro" id="IPR001245">
    <property type="entry name" value="Ser-Thr/Tyr_kinase_cat_dom"/>
</dbReference>
<keyword evidence="4" id="KW-1185">Reference proteome</keyword>
<dbReference type="PANTHER" id="PTHR44329:SF214">
    <property type="entry name" value="PROTEIN KINASE DOMAIN-CONTAINING PROTEIN"/>
    <property type="match status" value="1"/>
</dbReference>
<dbReference type="InterPro" id="IPR011009">
    <property type="entry name" value="Kinase-like_dom_sf"/>
</dbReference>
<dbReference type="SUPFAM" id="SSF49785">
    <property type="entry name" value="Galactose-binding domain-like"/>
    <property type="match status" value="1"/>
</dbReference>
<keyword evidence="1" id="KW-0675">Receptor</keyword>
<protein>
    <recommendedName>
        <fullName evidence="2">Protein kinase domain-containing protein</fullName>
    </recommendedName>
</protein>
<evidence type="ECO:0000313" key="3">
    <source>
        <dbReference type="EMBL" id="OHT05790.1"/>
    </source>
</evidence>
<dbReference type="InterPro" id="IPR008979">
    <property type="entry name" value="Galactose-bd-like_sf"/>
</dbReference>
<dbReference type="Gene3D" id="2.60.120.260">
    <property type="entry name" value="Galactose-binding domain-like"/>
    <property type="match status" value="2"/>
</dbReference>
<feature type="domain" description="Protein kinase" evidence="2">
    <location>
        <begin position="23"/>
        <end position="288"/>
    </location>
</feature>
<dbReference type="RefSeq" id="XP_068358926.1">
    <property type="nucleotide sequence ID" value="XM_068504917.1"/>
</dbReference>
<accession>A0A1J4K7X5</accession>
<dbReference type="AlphaFoldDB" id="A0A1J4K7X5"/>
<dbReference type="InterPro" id="IPR008271">
    <property type="entry name" value="Ser/Thr_kinase_AS"/>
</dbReference>
<dbReference type="Gene3D" id="1.10.510.10">
    <property type="entry name" value="Transferase(Phosphotransferase) domain 1"/>
    <property type="match status" value="1"/>
</dbReference>
<comment type="caution">
    <text evidence="3">The sequence shown here is derived from an EMBL/GenBank/DDBJ whole genome shotgun (WGS) entry which is preliminary data.</text>
</comment>
<dbReference type="PRINTS" id="PR00109">
    <property type="entry name" value="TYRKINASE"/>
</dbReference>
<dbReference type="GO" id="GO:0004674">
    <property type="term" value="F:protein serine/threonine kinase activity"/>
    <property type="evidence" value="ECO:0007669"/>
    <property type="project" value="TreeGrafter"/>
</dbReference>
<dbReference type="SUPFAM" id="SSF56112">
    <property type="entry name" value="Protein kinase-like (PK-like)"/>
    <property type="match status" value="1"/>
</dbReference>
<dbReference type="InterPro" id="IPR000719">
    <property type="entry name" value="Prot_kinase_dom"/>
</dbReference>
<dbReference type="EMBL" id="MLAK01000746">
    <property type="protein sequence ID" value="OHT05790.1"/>
    <property type="molecule type" value="Genomic_DNA"/>
</dbReference>
<evidence type="ECO:0000313" key="4">
    <source>
        <dbReference type="Proteomes" id="UP000179807"/>
    </source>
</evidence>
<proteinExistence type="predicted"/>
<gene>
    <name evidence="3" type="ORF">TRFO_26388</name>
</gene>
<dbReference type="CDD" id="cd13999">
    <property type="entry name" value="STKc_MAP3K-like"/>
    <property type="match status" value="1"/>
</dbReference>